<sequence>MPAPPTVTTRPRPRRRSALTLLLGVLGLLVGAVTPVLAPLAAPSLAPQAAAATVAPDAACRRLDPNLVRGVCLRYTLGGRTAHTWLGTYRTPDGSIFFCIDWLFDSRLPSRAREVSTEDLRNQLGRRIGDAEVAALNQLISRWAPRGSTGSDVRDAAIALIVREVMSDGERRGGVVYPAGLEVGEQVQPPVGGLPGPVLPTAERMWQEASRWRGPYRLRLTTRAEGPMRLGRARAYRVVVRAATGAAVPGLRVRLRCSGPVRCPESVRSRTRPVRVLLRPAGLGRVVLRAEVEGPAADGRLHVVPGWRPHGGPLARDAGVQRGWIAGRSTARAAVSARADVRRARPRVVTETSAAVVRPGEPVHDVVRVSGAPRGYRATAVATFYGPYAEQPGREDCRPGQEAAQVRFAVRGNGTYRTPAVTVTEPGYYTWVQELPGGRRALAVRTPCGLVPETTRVAKAQPVVTTEVSRQRVTVGARLRDTVTVSGLGPALPVTVQWTLHGPLPDRSGSCAGLAWSAAPVAARGRLAVPGDGTFTTAPTRVRAGGCYTYSAAVAATARSEAAAHPPGIAVQTALVERRTPRVRTRASQQRALVGDVVHDRIWVSGLPSWGSATAHWTLHGPIAPRPDGTCDRLDWSRAPVADRGVVVVRRNGEHTGGRTRVARPGCHTYSVRLPATGATEEVLSPAGHPLETLLARRPSIPFVPEVPTGPVGGIDLPARAARGVREPGLVLRGAATGPEASAPTARAVPQHRWSRYQAAAGTIEPSSGMRLQVPAVGVDAPVHRVGLDGGAMAVPGDVRRVGWLGSSAAPGDPMGSAVFSGHVSSRTGRPGAFGRLRLVQRGQRVRWVAGGTTHTYVVTGVRRYSRGAGVPAAVFRTDGPAVLNLVTCAGRVATDTGFHYTQNLVVTARRVGPR</sequence>
<organism evidence="1 2">
    <name type="scientific">Nocardioides nanhaiensis</name>
    <dbReference type="NCBI Taxonomy" id="1476871"/>
    <lineage>
        <taxon>Bacteria</taxon>
        <taxon>Bacillati</taxon>
        <taxon>Actinomycetota</taxon>
        <taxon>Actinomycetes</taxon>
        <taxon>Propionibacteriales</taxon>
        <taxon>Nocardioidaceae</taxon>
        <taxon>Nocardioides</taxon>
    </lineage>
</organism>
<accession>A0ABP8W5V4</accession>
<dbReference type="Gene3D" id="2.40.260.10">
    <property type="entry name" value="Sortase"/>
    <property type="match status" value="1"/>
</dbReference>
<dbReference type="SUPFAM" id="SSF63817">
    <property type="entry name" value="Sortase"/>
    <property type="match status" value="1"/>
</dbReference>
<protein>
    <recommendedName>
        <fullName evidence="3">Class F sortase</fullName>
    </recommendedName>
</protein>
<name>A0ABP8W5V4_9ACTN</name>
<keyword evidence="2" id="KW-1185">Reference proteome</keyword>
<dbReference type="InterPro" id="IPR042001">
    <property type="entry name" value="Sortase_F"/>
</dbReference>
<dbReference type="InterPro" id="IPR023365">
    <property type="entry name" value="Sortase_dom-sf"/>
</dbReference>
<reference evidence="2" key="1">
    <citation type="journal article" date="2019" name="Int. J. Syst. Evol. Microbiol.">
        <title>The Global Catalogue of Microorganisms (GCM) 10K type strain sequencing project: providing services to taxonomists for standard genome sequencing and annotation.</title>
        <authorList>
            <consortium name="The Broad Institute Genomics Platform"/>
            <consortium name="The Broad Institute Genome Sequencing Center for Infectious Disease"/>
            <person name="Wu L."/>
            <person name="Ma J."/>
        </authorList>
    </citation>
    <scope>NUCLEOTIDE SEQUENCE [LARGE SCALE GENOMIC DNA]</scope>
    <source>
        <strain evidence="2">JCM 18127</strain>
    </source>
</reference>
<evidence type="ECO:0000313" key="1">
    <source>
        <dbReference type="EMBL" id="GAA4682318.1"/>
    </source>
</evidence>
<dbReference type="Proteomes" id="UP001500621">
    <property type="component" value="Unassembled WGS sequence"/>
</dbReference>
<gene>
    <name evidence="1" type="ORF">GCM10023226_19340</name>
</gene>
<dbReference type="CDD" id="cd05829">
    <property type="entry name" value="Sortase_F"/>
    <property type="match status" value="1"/>
</dbReference>
<dbReference type="RefSeq" id="WP_345265181.1">
    <property type="nucleotide sequence ID" value="NZ_BAABIM010000002.1"/>
</dbReference>
<comment type="caution">
    <text evidence="1">The sequence shown here is derived from an EMBL/GenBank/DDBJ whole genome shotgun (WGS) entry which is preliminary data.</text>
</comment>
<evidence type="ECO:0000313" key="2">
    <source>
        <dbReference type="Proteomes" id="UP001500621"/>
    </source>
</evidence>
<dbReference type="EMBL" id="BAABIM010000002">
    <property type="protein sequence ID" value="GAA4682318.1"/>
    <property type="molecule type" value="Genomic_DNA"/>
</dbReference>
<proteinExistence type="predicted"/>
<evidence type="ECO:0008006" key="3">
    <source>
        <dbReference type="Google" id="ProtNLM"/>
    </source>
</evidence>